<dbReference type="AlphaFoldDB" id="A0A7K9DGZ0"/>
<accession>A0A7K9DGZ0</accession>
<sequence>PLLDDRPTVERIRKMSSYQADYWACAIPDSLPPSPDRYSPHWNPNKEYEDLLDYAYPLKPRYKLGKVPEPFFHDSGIGLDSFSVSPDGTLRSTSVYGRDGQAWESGGNGRWRFVASAERVSAPGPGKKGSSGAGSYYEPLPIATASFTKSPSSHPSGGSAKDVTTESVGLGSSGRPAADGGSWCTRGSPFPNYKGQVKSTNRFLSTTRVLPLRREWEGDEEFLSLPPRLQELERLAQFLSNLSLTIRAPGHDHHNRPHHSDSRQPFSSELAPFGEVCDRDKRGNIEDCAGLWHPSSSREFSRENTESCGQIHRDPLQGLHLPTGLRDVLDGTYLNEPQVKGQPKKRQQSESLAQCVKMFCCQLEELIRWLYNVADITDSWVPASLDAEGVKASLHRCLEFRKDVADHRSLTESVLERGEALLDCMASNSPALKDTLGLIAKQSEELETHAEHLYESVLASVGPVQDE</sequence>
<evidence type="ECO:0000256" key="1">
    <source>
        <dbReference type="ARBA" id="ARBA00004308"/>
    </source>
</evidence>
<keyword evidence="3" id="KW-0677">Repeat</keyword>
<evidence type="ECO:0000313" key="7">
    <source>
        <dbReference type="Proteomes" id="UP000518305"/>
    </source>
</evidence>
<name>A0A7K9DGZ0_9AVES</name>
<dbReference type="EMBL" id="VWZJ01010598">
    <property type="protein sequence ID" value="NXG64046.1"/>
    <property type="molecule type" value="Genomic_DNA"/>
</dbReference>
<keyword evidence="2" id="KW-0597">Phosphoprotein</keyword>
<feature type="compositionally biased region" description="Polar residues" evidence="5">
    <location>
        <begin position="147"/>
        <end position="156"/>
    </location>
</feature>
<evidence type="ECO:0000313" key="6">
    <source>
        <dbReference type="EMBL" id="NXG64046.1"/>
    </source>
</evidence>
<feature type="non-terminal residue" evidence="6">
    <location>
        <position position="1"/>
    </location>
</feature>
<dbReference type="OrthoDB" id="9448174at2759"/>
<feature type="region of interest" description="Disordered" evidence="5">
    <location>
        <begin position="249"/>
        <end position="268"/>
    </location>
</feature>
<dbReference type="Proteomes" id="UP000518305">
    <property type="component" value="Unassembled WGS sequence"/>
</dbReference>
<organism evidence="6 7">
    <name type="scientific">Hemiprocne comata</name>
    <dbReference type="NCBI Taxonomy" id="243314"/>
    <lineage>
        <taxon>Eukaryota</taxon>
        <taxon>Metazoa</taxon>
        <taxon>Chordata</taxon>
        <taxon>Craniata</taxon>
        <taxon>Vertebrata</taxon>
        <taxon>Euteleostomi</taxon>
        <taxon>Archelosauria</taxon>
        <taxon>Archosauria</taxon>
        <taxon>Dinosauria</taxon>
        <taxon>Saurischia</taxon>
        <taxon>Theropoda</taxon>
        <taxon>Coelurosauria</taxon>
        <taxon>Aves</taxon>
        <taxon>Neognathae</taxon>
        <taxon>Neoaves</taxon>
        <taxon>Strisores</taxon>
        <taxon>Apodiformes</taxon>
        <taxon>Apodidae</taxon>
        <taxon>Hemiprocninae</taxon>
        <taxon>Hemiprocne</taxon>
    </lineage>
</organism>
<keyword evidence="7" id="KW-1185">Reference proteome</keyword>
<evidence type="ECO:0000256" key="5">
    <source>
        <dbReference type="SAM" id="MobiDB-lite"/>
    </source>
</evidence>
<proteinExistence type="predicted"/>
<protein>
    <submittedName>
        <fullName evidence="6">CEP68 protein</fullName>
    </submittedName>
</protein>
<feature type="region of interest" description="Disordered" evidence="5">
    <location>
        <begin position="147"/>
        <end position="183"/>
    </location>
</feature>
<evidence type="ECO:0000256" key="3">
    <source>
        <dbReference type="ARBA" id="ARBA00022737"/>
    </source>
</evidence>
<evidence type="ECO:0000256" key="2">
    <source>
        <dbReference type="ARBA" id="ARBA00022553"/>
    </source>
</evidence>
<dbReference type="SUPFAM" id="SSF46966">
    <property type="entry name" value="Spectrin repeat"/>
    <property type="match status" value="1"/>
</dbReference>
<comment type="subcellular location">
    <subcellularLocation>
        <location evidence="1">Endomembrane system</location>
    </subcellularLocation>
</comment>
<dbReference type="PANTHER" id="PTHR14514:SF2">
    <property type="entry name" value="A-KINASE ANCHOR PROTEIN 6"/>
    <property type="match status" value="1"/>
</dbReference>
<dbReference type="PANTHER" id="PTHR14514">
    <property type="entry name" value="PKA ANCHORING PROTEIN"/>
    <property type="match status" value="1"/>
</dbReference>
<dbReference type="Gene3D" id="1.20.58.60">
    <property type="match status" value="1"/>
</dbReference>
<comment type="caution">
    <text evidence="6">The sequence shown here is derived from an EMBL/GenBank/DDBJ whole genome shotgun (WGS) entry which is preliminary data.</text>
</comment>
<reference evidence="6 7" key="1">
    <citation type="submission" date="2019-09" db="EMBL/GenBank/DDBJ databases">
        <title>Bird 10,000 Genomes (B10K) Project - Family phase.</title>
        <authorList>
            <person name="Zhang G."/>
        </authorList>
    </citation>
    <scope>NUCLEOTIDE SEQUENCE [LARGE SCALE GENOMIC DNA]</scope>
    <source>
        <strain evidence="6">B10K-DU-001-23</strain>
        <tissue evidence="6">Muscle</tissue>
    </source>
</reference>
<keyword evidence="4" id="KW-0472">Membrane</keyword>
<evidence type="ECO:0000256" key="4">
    <source>
        <dbReference type="ARBA" id="ARBA00023136"/>
    </source>
</evidence>
<feature type="non-terminal residue" evidence="6">
    <location>
        <position position="467"/>
    </location>
</feature>
<gene>
    <name evidence="6" type="primary">Cep68</name>
    <name evidence="6" type="ORF">HEMCOM_R09690</name>
</gene>